<gene>
    <name evidence="3" type="ORF">GCM10009855_16310</name>
</gene>
<protein>
    <recommendedName>
        <fullName evidence="5">Integral membrane protein</fullName>
    </recommendedName>
</protein>
<feature type="transmembrane region" description="Helical" evidence="2">
    <location>
        <begin position="360"/>
        <end position="378"/>
    </location>
</feature>
<evidence type="ECO:0000313" key="3">
    <source>
        <dbReference type="EMBL" id="GAA2377611.1"/>
    </source>
</evidence>
<feature type="transmembrane region" description="Helical" evidence="2">
    <location>
        <begin position="296"/>
        <end position="319"/>
    </location>
</feature>
<evidence type="ECO:0000256" key="2">
    <source>
        <dbReference type="SAM" id="Phobius"/>
    </source>
</evidence>
<keyword evidence="4" id="KW-1185">Reference proteome</keyword>
<organism evidence="3 4">
    <name type="scientific">Gordonia cholesterolivorans</name>
    <dbReference type="NCBI Taxonomy" id="559625"/>
    <lineage>
        <taxon>Bacteria</taxon>
        <taxon>Bacillati</taxon>
        <taxon>Actinomycetota</taxon>
        <taxon>Actinomycetes</taxon>
        <taxon>Mycobacteriales</taxon>
        <taxon>Gordoniaceae</taxon>
        <taxon>Gordonia</taxon>
    </lineage>
</organism>
<keyword evidence="2" id="KW-1133">Transmembrane helix</keyword>
<dbReference type="EMBL" id="BAAARB010000007">
    <property type="protein sequence ID" value="GAA2377611.1"/>
    <property type="molecule type" value="Genomic_DNA"/>
</dbReference>
<accession>A0ABN3HEH9</accession>
<dbReference type="RefSeq" id="WP_346075856.1">
    <property type="nucleotide sequence ID" value="NZ_BAAARB010000007.1"/>
</dbReference>
<proteinExistence type="predicted"/>
<feature type="transmembrane region" description="Helical" evidence="2">
    <location>
        <begin position="218"/>
        <end position="241"/>
    </location>
</feature>
<reference evidence="3 4" key="1">
    <citation type="journal article" date="2019" name="Int. J. Syst. Evol. Microbiol.">
        <title>The Global Catalogue of Microorganisms (GCM) 10K type strain sequencing project: providing services to taxonomists for standard genome sequencing and annotation.</title>
        <authorList>
            <consortium name="The Broad Institute Genomics Platform"/>
            <consortium name="The Broad Institute Genome Sequencing Center for Infectious Disease"/>
            <person name="Wu L."/>
            <person name="Ma J."/>
        </authorList>
    </citation>
    <scope>NUCLEOTIDE SEQUENCE [LARGE SCALE GENOMIC DNA]</scope>
    <source>
        <strain evidence="3 4">JCM 16227</strain>
    </source>
</reference>
<evidence type="ECO:0000313" key="4">
    <source>
        <dbReference type="Proteomes" id="UP001501170"/>
    </source>
</evidence>
<evidence type="ECO:0008006" key="5">
    <source>
        <dbReference type="Google" id="ProtNLM"/>
    </source>
</evidence>
<comment type="caution">
    <text evidence="3">The sequence shown here is derived from an EMBL/GenBank/DDBJ whole genome shotgun (WGS) entry which is preliminary data.</text>
</comment>
<sequence>MNETSPAAGRSTSRLRAVVSALMIVVALILAPVASVGTWVRLQLVDSDQFVATFAPLADDPAVQNFVADQITDQINQQVDFDQIIGQAFDGISESGLPPRAAAAISSLRGPAVAGIQSLVASTAQRLVASDQFADLWAQSLRVTHRQATALLKDQPDAALALSDSGTLSLQLAPLVDAVKQRLSARGLDFVNRIPVTNRSVTILHSDSLGLARVSYRVAVIGGLWLSWVAVGLLVGGILVANRRRRATVASSLAAAVIFALMSIGVWIGGNVFVFSMSPNPLPSAVAHAIFDQVTAMMASTLRALTFLGLLIAVVGWFAGPARPARAVRSVLDSGFTGLRGALDRAGGDTRGFGRAVDKYRAVIYWIALALGMAALFASRPVTFTAMAWLVVALVVVAVGVEVVRRPEVGEGGVTSEPPETSLPAATPSPTDLG</sequence>
<name>A0ABN3HEH9_9ACTN</name>
<evidence type="ECO:0000256" key="1">
    <source>
        <dbReference type="SAM" id="MobiDB-lite"/>
    </source>
</evidence>
<keyword evidence="2" id="KW-0812">Transmembrane</keyword>
<keyword evidence="2" id="KW-0472">Membrane</keyword>
<dbReference type="Proteomes" id="UP001501170">
    <property type="component" value="Unassembled WGS sequence"/>
</dbReference>
<feature type="transmembrane region" description="Helical" evidence="2">
    <location>
        <begin position="253"/>
        <end position="276"/>
    </location>
</feature>
<feature type="region of interest" description="Disordered" evidence="1">
    <location>
        <begin position="410"/>
        <end position="434"/>
    </location>
</feature>
<feature type="transmembrane region" description="Helical" evidence="2">
    <location>
        <begin position="384"/>
        <end position="404"/>
    </location>
</feature>